<protein>
    <submittedName>
        <fullName evidence="1">Uncharacterized protein</fullName>
    </submittedName>
</protein>
<dbReference type="STRING" id="442899.SAMN05720591_12527"/>
<evidence type="ECO:0000313" key="1">
    <source>
        <dbReference type="EMBL" id="GEN57453.1"/>
    </source>
</evidence>
<comment type="caution">
    <text evidence="1">The sequence shown here is derived from an EMBL/GenBank/DDBJ whole genome shotgun (WGS) entry which is preliminary data.</text>
</comment>
<proteinExistence type="predicted"/>
<evidence type="ECO:0000313" key="2">
    <source>
        <dbReference type="Proteomes" id="UP000321400"/>
    </source>
</evidence>
<name>A0A511X3D7_9BACI</name>
<keyword evidence="2" id="KW-1185">Reference proteome</keyword>
<dbReference type="OrthoDB" id="2972983at2"/>
<reference evidence="1 2" key="1">
    <citation type="submission" date="2019-07" db="EMBL/GenBank/DDBJ databases">
        <title>Whole genome shotgun sequence of Halolactibacillus alkaliphilus NBRC 103919.</title>
        <authorList>
            <person name="Hosoyama A."/>
            <person name="Uohara A."/>
            <person name="Ohji S."/>
            <person name="Ichikawa N."/>
        </authorList>
    </citation>
    <scope>NUCLEOTIDE SEQUENCE [LARGE SCALE GENOMIC DNA]</scope>
    <source>
        <strain evidence="1 2">NBRC 103919</strain>
    </source>
</reference>
<organism evidence="1 2">
    <name type="scientific">Halolactibacillus alkaliphilus</name>
    <dbReference type="NCBI Taxonomy" id="442899"/>
    <lineage>
        <taxon>Bacteria</taxon>
        <taxon>Bacillati</taxon>
        <taxon>Bacillota</taxon>
        <taxon>Bacilli</taxon>
        <taxon>Bacillales</taxon>
        <taxon>Bacillaceae</taxon>
        <taxon>Halolactibacillus</taxon>
    </lineage>
</organism>
<dbReference type="RefSeq" id="WP_089802767.1">
    <property type="nucleotide sequence ID" value="NZ_BJYE01000027.1"/>
</dbReference>
<dbReference type="Proteomes" id="UP000321400">
    <property type="component" value="Unassembled WGS sequence"/>
</dbReference>
<sequence length="127" mass="14968">MLDSFEIELIGVSGHAFFFEQQKREILVRAEDPIDAYSVAILTYDRTTQMDMSTLAIRYVFKETIEEDPTADMTEYYLLRFEDNAIHCQVKMSDVYQTTHVLGEEELFDFLYGLIKKLYLEFPNEKP</sequence>
<dbReference type="AlphaFoldDB" id="A0A511X3D7"/>
<accession>A0A511X3D7</accession>
<dbReference type="EMBL" id="BJYE01000027">
    <property type="protein sequence ID" value="GEN57453.1"/>
    <property type="molecule type" value="Genomic_DNA"/>
</dbReference>
<gene>
    <name evidence="1" type="ORF">HAL01_19170</name>
</gene>